<accession>A0AAN4ZY61</accession>
<reference evidence="3 4" key="2">
    <citation type="submission" date="2016-10" db="EMBL/GenBank/DDBJ databases">
        <authorList>
            <person name="Varghese N."/>
            <person name="Submissions S."/>
        </authorList>
    </citation>
    <scope>NUCLEOTIDE SEQUENCE [LARGE SCALE GENOMIC DNA]</scope>
    <source>
        <strain evidence="3 4">DSM 24802</strain>
    </source>
</reference>
<dbReference type="Proteomes" id="UP000634647">
    <property type="component" value="Unassembled WGS sequence"/>
</dbReference>
<evidence type="ECO:0000313" key="3">
    <source>
        <dbReference type="EMBL" id="SDW10393.1"/>
    </source>
</evidence>
<reference evidence="2" key="3">
    <citation type="submission" date="2023-06" db="EMBL/GenBank/DDBJ databases">
        <authorList>
            <person name="Sun Q."/>
            <person name="Zhou Y."/>
        </authorList>
    </citation>
    <scope>NUCLEOTIDE SEQUENCE</scope>
    <source>
        <strain evidence="2">CGMCC 1.10859</strain>
    </source>
</reference>
<dbReference type="Proteomes" id="UP000199541">
    <property type="component" value="Unassembled WGS sequence"/>
</dbReference>
<name>A0AAN4ZY61_9RHOB</name>
<dbReference type="Gene3D" id="3.40.50.2000">
    <property type="entry name" value="Glycogen Phosphorylase B"/>
    <property type="match status" value="2"/>
</dbReference>
<organism evidence="2 5">
    <name type="scientific">Allgaiera indica</name>
    <dbReference type="NCBI Taxonomy" id="765699"/>
    <lineage>
        <taxon>Bacteria</taxon>
        <taxon>Pseudomonadati</taxon>
        <taxon>Pseudomonadota</taxon>
        <taxon>Alphaproteobacteria</taxon>
        <taxon>Rhodobacterales</taxon>
        <taxon>Paracoccaceae</taxon>
        <taxon>Allgaiera</taxon>
    </lineage>
</organism>
<dbReference type="AlphaFoldDB" id="A0AAN4ZY61"/>
<dbReference type="Pfam" id="PF00534">
    <property type="entry name" value="Glycos_transf_1"/>
    <property type="match status" value="1"/>
</dbReference>
<comment type="caution">
    <text evidence="2">The sequence shown here is derived from an EMBL/GenBank/DDBJ whole genome shotgun (WGS) entry which is preliminary data.</text>
</comment>
<evidence type="ECO:0000313" key="4">
    <source>
        <dbReference type="Proteomes" id="UP000199541"/>
    </source>
</evidence>
<evidence type="ECO:0000313" key="2">
    <source>
        <dbReference type="EMBL" id="GHD98585.1"/>
    </source>
</evidence>
<evidence type="ECO:0000313" key="5">
    <source>
        <dbReference type="Proteomes" id="UP000634647"/>
    </source>
</evidence>
<keyword evidence="4" id="KW-1185">Reference proteome</keyword>
<dbReference type="GO" id="GO:0016757">
    <property type="term" value="F:glycosyltransferase activity"/>
    <property type="evidence" value="ECO:0007669"/>
    <property type="project" value="InterPro"/>
</dbReference>
<sequence length="416" mass="44821">MSQFSATGPIAYMTGSYPMISHTFILREIQALRRLGLTVHPCAARRPDAADFTGPDEIAALDETFYVLAAAKNPLRLATAHGTALARAPGRWFRALKLALRTRPPGARALAWQIFYFLEAAVLVQHLRARGVHHIHNHFGNSSCSLTMIASEMSGIPYSFTLHGPAIFFEAHWWRLDEKIARARFVACISHFARSQAMLFSDQRHWDRLKIIHCGVIPANYRKEKADAPGPRVLFVGRLAAVKGAPLLLRAFAALAERHPAARLAIVGDGPDRAALEAEARALGLSGRVDFLGYQPQGAVAQELARSDMLVLPSFAEGVPVVLMEAMAASLPVIASRVAGVPELVEDGVSGFVTPPGDLETLTDRLGRLLGDAELRARMGAAGRAKVVAEFDVETEAAKLARAFAGDGDGDGDGKG</sequence>
<dbReference type="PANTHER" id="PTHR45947:SF15">
    <property type="entry name" value="TEICHURONIC ACID BIOSYNTHESIS GLYCOSYLTRANSFERASE TUAC-RELATED"/>
    <property type="match status" value="1"/>
</dbReference>
<proteinExistence type="predicted"/>
<evidence type="ECO:0000259" key="1">
    <source>
        <dbReference type="Pfam" id="PF00534"/>
    </source>
</evidence>
<dbReference type="PANTHER" id="PTHR45947">
    <property type="entry name" value="SULFOQUINOVOSYL TRANSFERASE SQD2"/>
    <property type="match status" value="1"/>
</dbReference>
<dbReference type="InterPro" id="IPR050194">
    <property type="entry name" value="Glycosyltransferase_grp1"/>
</dbReference>
<dbReference type="EMBL" id="BNAB01000001">
    <property type="protein sequence ID" value="GHD98585.1"/>
    <property type="molecule type" value="Genomic_DNA"/>
</dbReference>
<dbReference type="InterPro" id="IPR001296">
    <property type="entry name" value="Glyco_trans_1"/>
</dbReference>
<dbReference type="EMBL" id="FNOB01000001">
    <property type="protein sequence ID" value="SDW10393.1"/>
    <property type="molecule type" value="Genomic_DNA"/>
</dbReference>
<feature type="domain" description="Glycosyl transferase family 1" evidence="1">
    <location>
        <begin position="222"/>
        <end position="385"/>
    </location>
</feature>
<gene>
    <name evidence="2" type="ORF">GCM10008024_02690</name>
    <name evidence="3" type="ORF">SAMN05444006_101278</name>
</gene>
<protein>
    <submittedName>
        <fullName evidence="2">Colanic acid biosynthesis glycosyltransferase WcaL</fullName>
    </submittedName>
    <submittedName>
        <fullName evidence="3">Glycosyltransferase involved in cell wall bisynthesis</fullName>
    </submittedName>
</protein>
<reference evidence="2" key="1">
    <citation type="journal article" date="2014" name="Int. J. Syst. Evol. Microbiol.">
        <title>Complete genome sequence of Corynebacterium casei LMG S-19264T (=DSM 44701T), isolated from a smear-ripened cheese.</title>
        <authorList>
            <consortium name="US DOE Joint Genome Institute (JGI-PGF)"/>
            <person name="Walter F."/>
            <person name="Albersmeier A."/>
            <person name="Kalinowski J."/>
            <person name="Ruckert C."/>
        </authorList>
    </citation>
    <scope>NUCLEOTIDE SEQUENCE</scope>
    <source>
        <strain evidence="2">CGMCC 1.10859</strain>
    </source>
</reference>
<dbReference type="SUPFAM" id="SSF53756">
    <property type="entry name" value="UDP-Glycosyltransferase/glycogen phosphorylase"/>
    <property type="match status" value="1"/>
</dbReference>